<evidence type="ECO:0000313" key="3">
    <source>
        <dbReference type="Proteomes" id="UP001172457"/>
    </source>
</evidence>
<evidence type="ECO:0000313" key="2">
    <source>
        <dbReference type="EMBL" id="KAJ9558045.1"/>
    </source>
</evidence>
<dbReference type="EMBL" id="JARYMX010000003">
    <property type="protein sequence ID" value="KAJ9558045.1"/>
    <property type="molecule type" value="Genomic_DNA"/>
</dbReference>
<comment type="caution">
    <text evidence="2">The sequence shown here is derived from an EMBL/GenBank/DDBJ whole genome shotgun (WGS) entry which is preliminary data.</text>
</comment>
<keyword evidence="3" id="KW-1185">Reference proteome</keyword>
<feature type="region of interest" description="Disordered" evidence="1">
    <location>
        <begin position="99"/>
        <end position="173"/>
    </location>
</feature>
<organism evidence="2 3">
    <name type="scientific">Centaurea solstitialis</name>
    <name type="common">yellow star-thistle</name>
    <dbReference type="NCBI Taxonomy" id="347529"/>
    <lineage>
        <taxon>Eukaryota</taxon>
        <taxon>Viridiplantae</taxon>
        <taxon>Streptophyta</taxon>
        <taxon>Embryophyta</taxon>
        <taxon>Tracheophyta</taxon>
        <taxon>Spermatophyta</taxon>
        <taxon>Magnoliopsida</taxon>
        <taxon>eudicotyledons</taxon>
        <taxon>Gunneridae</taxon>
        <taxon>Pentapetalae</taxon>
        <taxon>asterids</taxon>
        <taxon>campanulids</taxon>
        <taxon>Asterales</taxon>
        <taxon>Asteraceae</taxon>
        <taxon>Carduoideae</taxon>
        <taxon>Cardueae</taxon>
        <taxon>Centaureinae</taxon>
        <taxon>Centaurea</taxon>
    </lineage>
</organism>
<protein>
    <submittedName>
        <fullName evidence="2">Uncharacterized protein</fullName>
    </submittedName>
</protein>
<gene>
    <name evidence="2" type="ORF">OSB04_012659</name>
</gene>
<feature type="non-terminal residue" evidence="2">
    <location>
        <position position="207"/>
    </location>
</feature>
<dbReference type="Proteomes" id="UP001172457">
    <property type="component" value="Chromosome 3"/>
</dbReference>
<feature type="compositionally biased region" description="Acidic residues" evidence="1">
    <location>
        <begin position="145"/>
        <end position="154"/>
    </location>
</feature>
<feature type="compositionally biased region" description="Basic and acidic residues" evidence="1">
    <location>
        <begin position="124"/>
        <end position="133"/>
    </location>
</feature>
<reference evidence="2" key="1">
    <citation type="submission" date="2023-03" db="EMBL/GenBank/DDBJ databases">
        <title>Chromosome-scale reference genome and RAD-based genetic map of yellow starthistle (Centaurea solstitialis) reveal putative structural variation and QTLs associated with invader traits.</title>
        <authorList>
            <person name="Reatini B."/>
            <person name="Cang F.A."/>
            <person name="Jiang Q."/>
            <person name="Mckibben M.T.W."/>
            <person name="Barker M.S."/>
            <person name="Rieseberg L.H."/>
            <person name="Dlugosch K.M."/>
        </authorList>
    </citation>
    <scope>NUCLEOTIDE SEQUENCE</scope>
    <source>
        <strain evidence="2">CAN-66</strain>
        <tissue evidence="2">Leaf</tissue>
    </source>
</reference>
<sequence length="207" mass="23419">MSPTNEMFESFKTCFFINDEERNFDPLIACYGGHEVITVEGLWNKISQSFGFPGCYGEAFNRLFIDHLLHPHEYFVFTQKWYGKYSSIESQKFGSVPDRTQVAKGCEENDDVGTSVGRSTRGNGQEDRNDIKASDQLNDSKVTEVEEAEEEDPSIEGYYSEENGNPSDGSGECEDFVVIVSQLASQAKRERRILNKEVKKISNYGIS</sequence>
<evidence type="ECO:0000256" key="1">
    <source>
        <dbReference type="SAM" id="MobiDB-lite"/>
    </source>
</evidence>
<proteinExistence type="predicted"/>
<dbReference type="AlphaFoldDB" id="A0AA38TBR8"/>
<name>A0AA38TBR8_9ASTR</name>
<accession>A0AA38TBR8</accession>